<organism evidence="2 3">
    <name type="scientific">Pseudomarimonas arenosa</name>
    <dbReference type="NCBI Taxonomy" id="2774145"/>
    <lineage>
        <taxon>Bacteria</taxon>
        <taxon>Pseudomonadati</taxon>
        <taxon>Pseudomonadota</taxon>
        <taxon>Gammaproteobacteria</taxon>
        <taxon>Lysobacterales</taxon>
        <taxon>Lysobacteraceae</taxon>
        <taxon>Pseudomarimonas</taxon>
    </lineage>
</organism>
<reference evidence="2 3" key="1">
    <citation type="submission" date="2020-09" db="EMBL/GenBank/DDBJ databases">
        <title>Pseudoxanthomonas sp. CAU 1598 isolated from sand of Yaerae Beach.</title>
        <authorList>
            <person name="Kim W."/>
        </authorList>
    </citation>
    <scope>NUCLEOTIDE SEQUENCE [LARGE SCALE GENOMIC DNA]</scope>
    <source>
        <strain evidence="2 3">CAU 1598</strain>
    </source>
</reference>
<dbReference type="EMBL" id="JACYTR010000027">
    <property type="protein sequence ID" value="MBD8526664.1"/>
    <property type="molecule type" value="Genomic_DNA"/>
</dbReference>
<evidence type="ECO:0000256" key="1">
    <source>
        <dbReference type="SAM" id="SignalP"/>
    </source>
</evidence>
<feature type="chain" id="PRO_5043531593" description="Peptidase inhibitor family I36" evidence="1">
    <location>
        <begin position="21"/>
        <end position="132"/>
    </location>
</feature>
<evidence type="ECO:0008006" key="4">
    <source>
        <dbReference type="Google" id="ProtNLM"/>
    </source>
</evidence>
<gene>
    <name evidence="2" type="ORF">IFO71_13040</name>
</gene>
<protein>
    <recommendedName>
        <fullName evidence="4">Peptidase inhibitor family I36</fullName>
    </recommendedName>
</protein>
<evidence type="ECO:0000313" key="2">
    <source>
        <dbReference type="EMBL" id="MBD8526664.1"/>
    </source>
</evidence>
<accession>A0AAW3ZPV1</accession>
<dbReference type="RefSeq" id="WP_192030085.1">
    <property type="nucleotide sequence ID" value="NZ_JACYTR010000027.1"/>
</dbReference>
<proteinExistence type="predicted"/>
<dbReference type="AlphaFoldDB" id="A0AAW3ZPV1"/>
<keyword evidence="3" id="KW-1185">Reference proteome</keyword>
<keyword evidence="1" id="KW-0732">Signal</keyword>
<dbReference type="Proteomes" id="UP000613768">
    <property type="component" value="Unassembled WGS sequence"/>
</dbReference>
<name>A0AAW3ZPV1_9GAMM</name>
<feature type="signal peptide" evidence="1">
    <location>
        <begin position="1"/>
        <end position="20"/>
    </location>
</feature>
<sequence length="132" mass="14371">MMKQFLVAVVLGVASTGAMAIDIGDPQPPELLCEGDFTLACITPSKCGDFSISAHGEVWGEQILRNKYIHEIYWNRHTPTGNKRTRIPEGCITTWSTDFRGCPTAATITTGCYLNGQTPAQTKGQSYSVTID</sequence>
<comment type="caution">
    <text evidence="2">The sequence shown here is derived from an EMBL/GenBank/DDBJ whole genome shotgun (WGS) entry which is preliminary data.</text>
</comment>
<evidence type="ECO:0000313" key="3">
    <source>
        <dbReference type="Proteomes" id="UP000613768"/>
    </source>
</evidence>